<dbReference type="SUPFAM" id="SSF55729">
    <property type="entry name" value="Acyl-CoA N-acyltransferases (Nat)"/>
    <property type="match status" value="1"/>
</dbReference>
<reference evidence="1 2" key="2">
    <citation type="journal article" date="2013" name="PLoS ONE">
        <title>INDIGO - INtegrated Data Warehouse of MIcrobial GenOmes with Examples from the Red Sea Extremophiles.</title>
        <authorList>
            <person name="Alam I."/>
            <person name="Antunes A."/>
            <person name="Kamau A.A."/>
            <person name="Ba Alawi W."/>
            <person name="Kalkatawi M."/>
            <person name="Stingl U."/>
            <person name="Bajic V.B."/>
        </authorList>
    </citation>
    <scope>NUCLEOTIDE SEQUENCE [LARGE SCALE GENOMIC DNA]</scope>
    <source>
        <strain evidence="1 2">E1L3A</strain>
    </source>
</reference>
<sequence length="141" mass="15336">MDLCYYTGHERVPSVATYRYPSEAVGMTQRRAGTAAAGLTASLFAVEVPSDDHPIGMGRVIRDGERVFFQVSDIVEVPAHSQRGVGRAIMTRITTYLRTHAPDNASINLITDGGSHYLHRKFSFVATAPGAIGMKSPLESR</sequence>
<dbReference type="STRING" id="1033802.SSPSH_002959"/>
<evidence type="ECO:0000313" key="1">
    <source>
        <dbReference type="EMBL" id="ERJ18182.1"/>
    </source>
</evidence>
<dbReference type="InterPro" id="IPR016181">
    <property type="entry name" value="Acyl_CoA_acyltransferase"/>
</dbReference>
<reference evidence="1 2" key="1">
    <citation type="journal article" date="2011" name="J. Bacteriol.">
        <title>Genome sequence of Salinisphaera shabanensis, a gammaproteobacterium from the harsh, variable environment of the brine-seawater interface of the Shaban Deep in the Red Sea.</title>
        <authorList>
            <person name="Antunes A."/>
            <person name="Alam I."/>
            <person name="Bajic V.B."/>
            <person name="Stingl U."/>
        </authorList>
    </citation>
    <scope>NUCLEOTIDE SEQUENCE [LARGE SCALE GENOMIC DNA]</scope>
    <source>
        <strain evidence="1 2">E1L3A</strain>
    </source>
</reference>
<keyword evidence="2" id="KW-1185">Reference proteome</keyword>
<evidence type="ECO:0000313" key="2">
    <source>
        <dbReference type="Proteomes" id="UP000006242"/>
    </source>
</evidence>
<dbReference type="Proteomes" id="UP000006242">
    <property type="component" value="Unassembled WGS sequence"/>
</dbReference>
<dbReference type="EMBL" id="AFNV02000022">
    <property type="protein sequence ID" value="ERJ18182.1"/>
    <property type="molecule type" value="Genomic_DNA"/>
</dbReference>
<accession>U2EIL1</accession>
<dbReference type="AlphaFoldDB" id="U2EIL1"/>
<dbReference type="eggNOG" id="COG0456">
    <property type="taxonomic scope" value="Bacteria"/>
</dbReference>
<protein>
    <submittedName>
        <fullName evidence="1">AttT protein</fullName>
    </submittedName>
</protein>
<comment type="caution">
    <text evidence="1">The sequence shown here is derived from an EMBL/GenBank/DDBJ whole genome shotgun (WGS) entry which is preliminary data.</text>
</comment>
<dbReference type="Gene3D" id="3.40.630.30">
    <property type="match status" value="1"/>
</dbReference>
<gene>
    <name evidence="1" type="primary">attT</name>
    <name evidence="1" type="ORF">SSPSH_002959</name>
</gene>
<proteinExistence type="predicted"/>
<dbReference type="OrthoDB" id="9775804at2"/>
<name>U2EIL1_9GAMM</name>
<organism evidence="1 2">
    <name type="scientific">Salinisphaera shabanensis E1L3A</name>
    <dbReference type="NCBI Taxonomy" id="1033802"/>
    <lineage>
        <taxon>Bacteria</taxon>
        <taxon>Pseudomonadati</taxon>
        <taxon>Pseudomonadota</taxon>
        <taxon>Gammaproteobacteria</taxon>
        <taxon>Salinisphaerales</taxon>
        <taxon>Salinisphaeraceae</taxon>
        <taxon>Salinisphaera</taxon>
    </lineage>
</organism>
<dbReference type="RefSeq" id="WP_006912413.1">
    <property type="nucleotide sequence ID" value="NZ_AFNV02000022.1"/>
</dbReference>